<dbReference type="PANTHER" id="PTHR47307">
    <property type="entry name" value="GLUTATHIONE-REGULATED POTASSIUM-EFFLUX SYSTEM ANCILLARY PROTEIN KEFG"/>
    <property type="match status" value="1"/>
</dbReference>
<comment type="caution">
    <text evidence="3">The sequence shown here is derived from an EMBL/GenBank/DDBJ whole genome shotgun (WGS) entry which is preliminary data.</text>
</comment>
<evidence type="ECO:0000256" key="1">
    <source>
        <dbReference type="ARBA" id="ARBA00023002"/>
    </source>
</evidence>
<accession>A0A2W5E229</accession>
<dbReference type="PANTHER" id="PTHR47307:SF2">
    <property type="entry name" value="GLUTATHIONE-REGULATED POTASSIUM-EFFLUX SYSTEM ANCILLARY PROTEIN KEFF"/>
    <property type="match status" value="1"/>
</dbReference>
<dbReference type="GO" id="GO:0003955">
    <property type="term" value="F:NAD(P)H dehydrogenase (quinone) activity"/>
    <property type="evidence" value="ECO:0007669"/>
    <property type="project" value="TreeGrafter"/>
</dbReference>
<dbReference type="InterPro" id="IPR029039">
    <property type="entry name" value="Flavoprotein-like_sf"/>
</dbReference>
<evidence type="ECO:0000313" key="3">
    <source>
        <dbReference type="EMBL" id="PZP35070.1"/>
    </source>
</evidence>
<dbReference type="Proteomes" id="UP000249633">
    <property type="component" value="Unassembled WGS sequence"/>
</dbReference>
<dbReference type="EMBL" id="QFOD01000003">
    <property type="protein sequence ID" value="PZP35070.1"/>
    <property type="molecule type" value="Genomic_DNA"/>
</dbReference>
<feature type="domain" description="Flavodoxin-like fold" evidence="2">
    <location>
        <begin position="9"/>
        <end position="172"/>
    </location>
</feature>
<organism evidence="3 4">
    <name type="scientific">Roseateles depolymerans</name>
    <dbReference type="NCBI Taxonomy" id="76731"/>
    <lineage>
        <taxon>Bacteria</taxon>
        <taxon>Pseudomonadati</taxon>
        <taxon>Pseudomonadota</taxon>
        <taxon>Betaproteobacteria</taxon>
        <taxon>Burkholderiales</taxon>
        <taxon>Sphaerotilaceae</taxon>
        <taxon>Roseateles</taxon>
    </lineage>
</organism>
<proteinExistence type="predicted"/>
<dbReference type="InterPro" id="IPR003680">
    <property type="entry name" value="Flavodoxin_fold"/>
</dbReference>
<reference evidence="3 4" key="1">
    <citation type="submission" date="2017-08" db="EMBL/GenBank/DDBJ databases">
        <title>Infants hospitalized years apart are colonized by the same room-sourced microbial strains.</title>
        <authorList>
            <person name="Brooks B."/>
            <person name="Olm M.R."/>
            <person name="Firek B.A."/>
            <person name="Baker R."/>
            <person name="Thomas B.C."/>
            <person name="Morowitz M.J."/>
            <person name="Banfield J.F."/>
        </authorList>
    </citation>
    <scope>NUCLEOTIDE SEQUENCE [LARGE SCALE GENOMIC DNA]</scope>
    <source>
        <strain evidence="3">S2_012_000_R2_81</strain>
    </source>
</reference>
<dbReference type="SUPFAM" id="SSF52218">
    <property type="entry name" value="Flavoproteins"/>
    <property type="match status" value="1"/>
</dbReference>
<protein>
    <submittedName>
        <fullName evidence="3">NAD(P)H dehydrogenase</fullName>
    </submittedName>
</protein>
<sequence>MPESTLRDILVIVAHPDLARSNVTRRLLDRLQADPISRQVEVRDLYRLYPDYHIHVEAEQRALAAARLVVLLHPIYWYSMPALQKLWFDEVLRLGWAYGPGGTALHGKDCWLVTSTGGSSHSYSTGGHNHHPIEEFLLPYKHSTLTCGLHYLPPQILHSAHRASEAELDAHADLFLRRLQHYPEWCEIKPEPIVGDEEAVALDERPPMFSTLDGADA</sequence>
<dbReference type="GO" id="GO:0009055">
    <property type="term" value="F:electron transfer activity"/>
    <property type="evidence" value="ECO:0007669"/>
    <property type="project" value="TreeGrafter"/>
</dbReference>
<name>A0A2W5E229_9BURK</name>
<evidence type="ECO:0000259" key="2">
    <source>
        <dbReference type="Pfam" id="PF02525"/>
    </source>
</evidence>
<keyword evidence="1" id="KW-0560">Oxidoreductase</keyword>
<dbReference type="GO" id="GO:0010181">
    <property type="term" value="F:FMN binding"/>
    <property type="evidence" value="ECO:0007669"/>
    <property type="project" value="TreeGrafter"/>
</dbReference>
<dbReference type="AlphaFoldDB" id="A0A2W5E229"/>
<dbReference type="Gene3D" id="3.40.50.360">
    <property type="match status" value="1"/>
</dbReference>
<dbReference type="Pfam" id="PF02525">
    <property type="entry name" value="Flavodoxin_2"/>
    <property type="match status" value="1"/>
</dbReference>
<gene>
    <name evidence="3" type="ORF">DI603_04090</name>
</gene>
<evidence type="ECO:0000313" key="4">
    <source>
        <dbReference type="Proteomes" id="UP000249633"/>
    </source>
</evidence>
<dbReference type="InterPro" id="IPR046980">
    <property type="entry name" value="KefG/KefF"/>
</dbReference>